<protein>
    <submittedName>
        <fullName evidence="1">Uncharacterized protein</fullName>
    </submittedName>
</protein>
<accession>A0ABW5BXD4</accession>
<dbReference type="RefSeq" id="WP_247343945.1">
    <property type="nucleotide sequence ID" value="NZ_CP095550.1"/>
</dbReference>
<dbReference type="Proteomes" id="UP001597318">
    <property type="component" value="Unassembled WGS sequence"/>
</dbReference>
<dbReference type="EMBL" id="JBHUIK010000002">
    <property type="protein sequence ID" value="MFD2214304.1"/>
    <property type="molecule type" value="Genomic_DNA"/>
</dbReference>
<evidence type="ECO:0000313" key="1">
    <source>
        <dbReference type="EMBL" id="MFD2214304.1"/>
    </source>
</evidence>
<comment type="caution">
    <text evidence="1">The sequence shown here is derived from an EMBL/GenBank/DDBJ whole genome shotgun (WGS) entry which is preliminary data.</text>
</comment>
<proteinExistence type="predicted"/>
<name>A0ABW5BXD4_9BACI</name>
<reference evidence="2" key="1">
    <citation type="journal article" date="2019" name="Int. J. Syst. Evol. Microbiol.">
        <title>The Global Catalogue of Microorganisms (GCM) 10K type strain sequencing project: providing services to taxonomists for standard genome sequencing and annotation.</title>
        <authorList>
            <consortium name="The Broad Institute Genomics Platform"/>
            <consortium name="The Broad Institute Genome Sequencing Center for Infectious Disease"/>
            <person name="Wu L."/>
            <person name="Ma J."/>
        </authorList>
    </citation>
    <scope>NUCLEOTIDE SEQUENCE [LARGE SCALE GENOMIC DNA]</scope>
    <source>
        <strain evidence="2">CGMCC 1.15474</strain>
    </source>
</reference>
<gene>
    <name evidence="1" type="ORF">ACFSKK_11490</name>
</gene>
<evidence type="ECO:0000313" key="2">
    <source>
        <dbReference type="Proteomes" id="UP001597318"/>
    </source>
</evidence>
<keyword evidence="2" id="KW-1185">Reference proteome</keyword>
<sequence>MEEIKQLLSKALKTNKQVIKGQEFSIKAHLTGREDYINLYVSGAVIAVYDIEDQDLNILNFKFKKAVKYFGECLEEEGMEVYIDEGLMD</sequence>
<organism evidence="1 2">
    <name type="scientific">Metabacillus endolithicus</name>
    <dbReference type="NCBI Taxonomy" id="1535204"/>
    <lineage>
        <taxon>Bacteria</taxon>
        <taxon>Bacillati</taxon>
        <taxon>Bacillota</taxon>
        <taxon>Bacilli</taxon>
        <taxon>Bacillales</taxon>
        <taxon>Bacillaceae</taxon>
        <taxon>Metabacillus</taxon>
    </lineage>
</organism>